<name>A0A4Q7V981_9BACT</name>
<dbReference type="Proteomes" id="UP000293562">
    <property type="component" value="Unassembled WGS sequence"/>
</dbReference>
<dbReference type="RefSeq" id="WP_130307874.1">
    <property type="nucleotide sequence ID" value="NZ_SHKN01000002.1"/>
</dbReference>
<proteinExistence type="predicted"/>
<feature type="transmembrane region" description="Helical" evidence="1">
    <location>
        <begin position="177"/>
        <end position="196"/>
    </location>
</feature>
<comment type="caution">
    <text evidence="2">The sequence shown here is derived from an EMBL/GenBank/DDBJ whole genome shotgun (WGS) entry which is preliminary data.</text>
</comment>
<dbReference type="AlphaFoldDB" id="A0A4Q7V981"/>
<keyword evidence="1" id="KW-0472">Membrane</keyword>
<dbReference type="Pfam" id="PF11188">
    <property type="entry name" value="DUF2975"/>
    <property type="match status" value="1"/>
</dbReference>
<feature type="transmembrane region" description="Helical" evidence="1">
    <location>
        <begin position="21"/>
        <end position="40"/>
    </location>
</feature>
<keyword evidence="3" id="KW-1185">Reference proteome</keyword>
<evidence type="ECO:0000313" key="2">
    <source>
        <dbReference type="EMBL" id="RZT93311.1"/>
    </source>
</evidence>
<reference evidence="2 3" key="1">
    <citation type="submission" date="2019-02" db="EMBL/GenBank/DDBJ databases">
        <title>Genomic Encyclopedia of Type Strains, Phase IV (KMG-IV): sequencing the most valuable type-strain genomes for metagenomic binning, comparative biology and taxonomic classification.</title>
        <authorList>
            <person name="Goeker M."/>
        </authorList>
    </citation>
    <scope>NUCLEOTIDE SEQUENCE [LARGE SCALE GENOMIC DNA]</scope>
    <source>
        <strain evidence="2 3">DSM 28825</strain>
    </source>
</reference>
<keyword evidence="1" id="KW-1133">Transmembrane helix</keyword>
<dbReference type="EMBL" id="SHKN01000002">
    <property type="protein sequence ID" value="RZT93311.1"/>
    <property type="molecule type" value="Genomic_DNA"/>
</dbReference>
<dbReference type="OrthoDB" id="1116525at2"/>
<feature type="transmembrane region" description="Helical" evidence="1">
    <location>
        <begin position="138"/>
        <end position="161"/>
    </location>
</feature>
<organism evidence="2 3">
    <name type="scientific">Ancylomarina subtilis</name>
    <dbReference type="NCBI Taxonomy" id="1639035"/>
    <lineage>
        <taxon>Bacteria</taxon>
        <taxon>Pseudomonadati</taxon>
        <taxon>Bacteroidota</taxon>
        <taxon>Bacteroidia</taxon>
        <taxon>Marinilabiliales</taxon>
        <taxon>Marinifilaceae</taxon>
        <taxon>Ancylomarina</taxon>
    </lineage>
</organism>
<protein>
    <submittedName>
        <fullName evidence="2">DUF2975 family protein</fullName>
    </submittedName>
</protein>
<gene>
    <name evidence="2" type="ORF">EV201_2472</name>
</gene>
<accession>A0A4Q7V981</accession>
<evidence type="ECO:0000313" key="3">
    <source>
        <dbReference type="Proteomes" id="UP000293562"/>
    </source>
</evidence>
<dbReference type="InterPro" id="IPR021354">
    <property type="entry name" value="DUF2975"/>
</dbReference>
<sequence>MKNNFRIINFLRIVFKILYRVGVVGIVLLGIGHIVCLFDVDKVVKVTFLGTSHLQLASGYNLITGDSFTGLADLDVSLEYIRSSGLFYRILALLNWIIPAILSVFVFRYAHLIFKDLKERDKDSNYFSIEIYHRLKKIGFLILASKLYLFMNGAIISWFVLDNFTILDQDVNFQPDYTYLLGIVKVLVIFVFAEIYRTGISLKDEVDLTI</sequence>
<keyword evidence="1" id="KW-0812">Transmembrane</keyword>
<evidence type="ECO:0000256" key="1">
    <source>
        <dbReference type="SAM" id="Phobius"/>
    </source>
</evidence>
<feature type="transmembrane region" description="Helical" evidence="1">
    <location>
        <begin position="86"/>
        <end position="110"/>
    </location>
</feature>